<dbReference type="EMBL" id="AUBJ02000001">
    <property type="protein sequence ID" value="MCP2334079.1"/>
    <property type="molecule type" value="Genomic_DNA"/>
</dbReference>
<sequence length="92" mass="9512">MLVAHEHARRSAGTLFTGTTSSRGATGWHEPTAAPGRAPEPRLAEAGRNAAAWVNPATAAEGAPWSEDGGLGRPPTCPPPARRRRPAGPATR</sequence>
<reference evidence="2 3" key="1">
    <citation type="submission" date="2022-06" db="EMBL/GenBank/DDBJ databases">
        <title>Genomic Encyclopedia of Type Strains, Phase I: the one thousand microbial genomes (KMG-I) project.</title>
        <authorList>
            <person name="Kyrpides N."/>
        </authorList>
    </citation>
    <scope>NUCLEOTIDE SEQUENCE [LARGE SCALE GENOMIC DNA]</scope>
    <source>
        <strain evidence="2 3">DSM 43889</strain>
    </source>
</reference>
<comment type="caution">
    <text evidence="2">The sequence shown here is derived from an EMBL/GenBank/DDBJ whole genome shotgun (WGS) entry which is preliminary data.</text>
</comment>
<accession>A0ABT1JPI2</accession>
<evidence type="ECO:0000313" key="3">
    <source>
        <dbReference type="Proteomes" id="UP000791080"/>
    </source>
</evidence>
<gene>
    <name evidence="2" type="ORF">G443_004349</name>
</gene>
<name>A0ABT1JPI2_ACTCY</name>
<feature type="compositionally biased region" description="Low complexity" evidence="1">
    <location>
        <begin position="50"/>
        <end position="60"/>
    </location>
</feature>
<protein>
    <submittedName>
        <fullName evidence="2">Uncharacterized protein</fullName>
    </submittedName>
</protein>
<keyword evidence="3" id="KW-1185">Reference proteome</keyword>
<evidence type="ECO:0000313" key="2">
    <source>
        <dbReference type="EMBL" id="MCP2334079.1"/>
    </source>
</evidence>
<feature type="region of interest" description="Disordered" evidence="1">
    <location>
        <begin position="1"/>
        <end position="92"/>
    </location>
</feature>
<dbReference type="Proteomes" id="UP000791080">
    <property type="component" value="Unassembled WGS sequence"/>
</dbReference>
<evidence type="ECO:0000256" key="1">
    <source>
        <dbReference type="SAM" id="MobiDB-lite"/>
    </source>
</evidence>
<feature type="compositionally biased region" description="Polar residues" evidence="1">
    <location>
        <begin position="14"/>
        <end position="24"/>
    </location>
</feature>
<organism evidence="2 3">
    <name type="scientific">Actinoalloteichus caeruleus DSM 43889</name>
    <dbReference type="NCBI Taxonomy" id="1120930"/>
    <lineage>
        <taxon>Bacteria</taxon>
        <taxon>Bacillati</taxon>
        <taxon>Actinomycetota</taxon>
        <taxon>Actinomycetes</taxon>
        <taxon>Pseudonocardiales</taxon>
        <taxon>Pseudonocardiaceae</taxon>
        <taxon>Actinoalloteichus</taxon>
        <taxon>Actinoalloteichus cyanogriseus</taxon>
    </lineage>
</organism>
<proteinExistence type="predicted"/>